<keyword evidence="2" id="KW-1185">Reference proteome</keyword>
<dbReference type="EMBL" id="JASBRG010000001">
    <property type="protein sequence ID" value="MDI3318639.1"/>
    <property type="molecule type" value="Genomic_DNA"/>
</dbReference>
<evidence type="ECO:0008006" key="3">
    <source>
        <dbReference type="Google" id="ProtNLM"/>
    </source>
</evidence>
<dbReference type="Gene3D" id="2.115.10.20">
    <property type="entry name" value="Glycosyl hydrolase domain, family 43"/>
    <property type="match status" value="2"/>
</dbReference>
<name>A0ABT6R7V1_9BACT</name>
<protein>
    <recommendedName>
        <fullName evidence="3">Glycosyl hydrolase family 32 N-terminal domain-containing protein</fullName>
    </recommendedName>
</protein>
<comment type="caution">
    <text evidence="1">The sequence shown here is derived from an EMBL/GenBank/DDBJ whole genome shotgun (WGS) entry which is preliminary data.</text>
</comment>
<dbReference type="PANTHER" id="PTHR35279:SF1">
    <property type="entry name" value="ARABINANASE_LEVANSUCRASE_INVERTASE"/>
    <property type="match status" value="1"/>
</dbReference>
<dbReference type="SUPFAM" id="SSF75005">
    <property type="entry name" value="Arabinanase/levansucrase/invertase"/>
    <property type="match status" value="1"/>
</dbReference>
<proteinExistence type="predicted"/>
<dbReference type="InterPro" id="IPR023296">
    <property type="entry name" value="Glyco_hydro_beta-prop_sf"/>
</dbReference>
<dbReference type="RefSeq" id="WP_282332767.1">
    <property type="nucleotide sequence ID" value="NZ_JASBRG010000001.1"/>
</dbReference>
<dbReference type="PANTHER" id="PTHR35279">
    <property type="match status" value="1"/>
</dbReference>
<evidence type="ECO:0000313" key="1">
    <source>
        <dbReference type="EMBL" id="MDI3318639.1"/>
    </source>
</evidence>
<dbReference type="Proteomes" id="UP001226434">
    <property type="component" value="Unassembled WGS sequence"/>
</dbReference>
<accession>A0ABT6R7V1</accession>
<evidence type="ECO:0000313" key="2">
    <source>
        <dbReference type="Proteomes" id="UP001226434"/>
    </source>
</evidence>
<gene>
    <name evidence="1" type="ORF">QJ048_02585</name>
</gene>
<sequence length="307" mass="34718">MRWIKKGLIFSSKNQPVWSKNSALTPSPILLGDKIRVYAGFRDDEGVSRIGFVDLNADCPNEIIGVSDKPVLDIGEPGTFDDNGVILGDVIADGDQIRMYYVGFQLVKRAKFLAFSGLAISNDNGNTFERVSNAPILDRSNNQHFIRAIHTALNDNGTWKIWYAAGNKWEIINGQPFPCYNIYYTESKNGIDFNNPAQFCVDNIWPEYRIGRPRVYKISDNKYLLFYTKGTIHGDYFPGVATSTDGINWVRKDDQLGIELSNEGWDSETLCYPSLLNYKNKVYMFYNGNKMGADGFGYAELDGDLWI</sequence>
<organism evidence="1 2">
    <name type="scientific">Pinibacter soli</name>
    <dbReference type="NCBI Taxonomy" id="3044211"/>
    <lineage>
        <taxon>Bacteria</taxon>
        <taxon>Pseudomonadati</taxon>
        <taxon>Bacteroidota</taxon>
        <taxon>Chitinophagia</taxon>
        <taxon>Chitinophagales</taxon>
        <taxon>Chitinophagaceae</taxon>
        <taxon>Pinibacter</taxon>
    </lineage>
</organism>
<reference evidence="1 2" key="1">
    <citation type="submission" date="2023-05" db="EMBL/GenBank/DDBJ databases">
        <title>Genome sequence of Pinibacter sp. MAH-24.</title>
        <authorList>
            <person name="Huq M.A."/>
        </authorList>
    </citation>
    <scope>NUCLEOTIDE SEQUENCE [LARGE SCALE GENOMIC DNA]</scope>
    <source>
        <strain evidence="1 2">MAH-24</strain>
    </source>
</reference>